<dbReference type="PANTHER" id="PTHR46254">
    <property type="entry name" value="PROTEIN GVQW1-RELATED"/>
    <property type="match status" value="1"/>
</dbReference>
<dbReference type="PANTHER" id="PTHR46254:SF6">
    <property type="entry name" value="HIGH MOBILITY GROUP AT-HOOK 2"/>
    <property type="match status" value="1"/>
</dbReference>
<proteinExistence type="predicted"/>
<reference evidence="2 3" key="1">
    <citation type="submission" date="2012-03" db="EMBL/GenBank/DDBJ databases">
        <title>Whole Genome Assembly of Papio anubis.</title>
        <authorList>
            <person name="Liu Y.L."/>
            <person name="Abraham K.A."/>
            <person name="Akbar H.A."/>
            <person name="Ali S.A."/>
            <person name="Anosike U.A."/>
            <person name="Aqrawi P.A."/>
            <person name="Arias F.A."/>
            <person name="Attaway T.A."/>
            <person name="Awwad R.A."/>
            <person name="Babu C.B."/>
            <person name="Bandaranaike D.B."/>
            <person name="Battles P.B."/>
            <person name="Bell A.B."/>
            <person name="Beltran B.B."/>
            <person name="Berhane-Mersha D.B."/>
            <person name="Bess C.B."/>
            <person name="Bickham C.B."/>
            <person name="Bolden T.B."/>
            <person name="Carter K.C."/>
            <person name="Chau D.C."/>
            <person name="Chavez A.C."/>
            <person name="Clerc-Blankenburg K.C."/>
            <person name="Coyle M.C."/>
            <person name="Dao M.D."/>
            <person name="Davila M.L.D."/>
            <person name="Davy-Carroll L.D."/>
            <person name="Denson S.D."/>
            <person name="Dinh H.D."/>
            <person name="Fernandez S.F."/>
            <person name="Fernando P.F."/>
            <person name="Forbes L.F."/>
            <person name="Francis C.F."/>
            <person name="Francisco L.F."/>
            <person name="Fu Q.F."/>
            <person name="Garcia-Iii R.G."/>
            <person name="Garrett T.G."/>
            <person name="Gross S.G."/>
            <person name="Gubbala S.G."/>
            <person name="Hirani K.H."/>
            <person name="Hogues M.H."/>
            <person name="Hollins B.H."/>
            <person name="Jackson L.J."/>
            <person name="Javaid M.J."/>
            <person name="Jhangiani S.J."/>
            <person name="Johnson A.J."/>
            <person name="Johnson B.J."/>
            <person name="Jones J.J."/>
            <person name="Joshi V.J."/>
            <person name="Kalu J.K."/>
            <person name="Khan N.K."/>
            <person name="Korchina V.K."/>
            <person name="Kovar C.K."/>
            <person name="Lago L.L."/>
            <person name="Lara F.L."/>
            <person name="Le T.-K.L."/>
            <person name="Lee S.L."/>
            <person name="Legall-Iii F.L."/>
            <person name="Lemon S.L."/>
            <person name="Liu J.L."/>
            <person name="Liu Y.-S.L."/>
            <person name="Liyanage D.L."/>
            <person name="Lopez J.L."/>
            <person name="Lorensuhewa L.L."/>
            <person name="Mata R.M."/>
            <person name="Mathew T.M."/>
            <person name="Mercado C.M."/>
            <person name="Mercado I.M."/>
            <person name="Morales K.M."/>
            <person name="Morgan M.M."/>
            <person name="Munidasa M.M."/>
            <person name="Ngo D.N."/>
            <person name="Nguyen L.N."/>
            <person name="Nguyen T.N."/>
            <person name="Nguyen N.N."/>
            <person name="Obregon M.O."/>
            <person name="Okwuonu G.O."/>
            <person name="Ongeri F.O."/>
            <person name="Onwere C.O."/>
            <person name="Osifeso I.O."/>
            <person name="Parra A.P."/>
            <person name="Patil S.P."/>
            <person name="Perez A.P."/>
            <person name="Perez Y.P."/>
            <person name="Pham C.P."/>
            <person name="Pu L.-L.P."/>
            <person name="Puazo M.P."/>
            <person name="Quiroz J.Q."/>
            <person name="Rouhana J.R."/>
            <person name="Ruiz M.R."/>
            <person name="Ruiz S.-J.R."/>
            <person name="Saada N.S."/>
            <person name="Santibanez J.S."/>
            <person name="Scheel M.S."/>
            <person name="Schneider B.S."/>
            <person name="Simmons D.S."/>
            <person name="Sisson I.S."/>
            <person name="Tang L.-Y.T."/>
            <person name="Thornton R.T."/>
            <person name="Tisius J.T."/>
            <person name="Toledanes G.T."/>
            <person name="Trejos Z.T."/>
            <person name="Usmani K.U."/>
            <person name="Varghese R.V."/>
            <person name="Vattathil S.V."/>
            <person name="Vee V.V."/>
            <person name="Walker D.W."/>
            <person name="Weissenberger G.W."/>
            <person name="White C.W."/>
            <person name="Williams A.W."/>
            <person name="Woodworth J.W."/>
            <person name="Wright R.W."/>
            <person name="Zhu Y.Z."/>
            <person name="Han Y.H."/>
            <person name="Newsham I.N."/>
            <person name="Nazareth L.N."/>
            <person name="Worley K.W."/>
            <person name="Muzny D.M."/>
            <person name="Rogers J.R."/>
            <person name="Gibbs R.G."/>
        </authorList>
    </citation>
    <scope>NUCLEOTIDE SEQUENCE [LARGE SCALE GENOMIC DNA]</scope>
</reference>
<feature type="transmembrane region" description="Helical" evidence="1">
    <location>
        <begin position="41"/>
        <end position="65"/>
    </location>
</feature>
<reference evidence="2" key="3">
    <citation type="submission" date="2025-09" db="UniProtKB">
        <authorList>
            <consortium name="Ensembl"/>
        </authorList>
    </citation>
    <scope>IDENTIFICATION</scope>
</reference>
<evidence type="ECO:0000313" key="3">
    <source>
        <dbReference type="Proteomes" id="UP000028761"/>
    </source>
</evidence>
<keyword evidence="3" id="KW-1185">Reference proteome</keyword>
<dbReference type="GeneTree" id="ENSGT00940000161627"/>
<protein>
    <submittedName>
        <fullName evidence="2">Uncharacterized protein</fullName>
    </submittedName>
</protein>
<dbReference type="Ensembl" id="ENSPANT00000064170.1">
    <property type="protein sequence ID" value="ENSPANP00000047874.1"/>
    <property type="gene ID" value="ENSPANG00000046530.1"/>
</dbReference>
<dbReference type="AlphaFoldDB" id="A0A8I5MYX5"/>
<organism evidence="2 3">
    <name type="scientific">Papio anubis</name>
    <name type="common">Olive baboon</name>
    <dbReference type="NCBI Taxonomy" id="9555"/>
    <lineage>
        <taxon>Eukaryota</taxon>
        <taxon>Metazoa</taxon>
        <taxon>Chordata</taxon>
        <taxon>Craniata</taxon>
        <taxon>Vertebrata</taxon>
        <taxon>Euteleostomi</taxon>
        <taxon>Mammalia</taxon>
        <taxon>Eutheria</taxon>
        <taxon>Euarchontoglires</taxon>
        <taxon>Primates</taxon>
        <taxon>Haplorrhini</taxon>
        <taxon>Catarrhini</taxon>
        <taxon>Cercopithecidae</taxon>
        <taxon>Cercopithecinae</taxon>
        <taxon>Papio</taxon>
    </lineage>
</organism>
<sequence>MRRFFNTLNSNSRGDSNKFHHFKVVMRPNKIRFHSNLLGTYIRFLFSSLFFSFLFFSFLFFSFLLRQGLTLSPKLEYSGTIIAHCSHQPPPGSSHPLASASRVAETTSMCYHARLIFYLFYLFIYLFEMESHSVAQTGVQWCDLDSLQPPPSAFKQFSCLSLPSSWDYRHVPPCLANFCIFSRDRVLLCCPGWSQTPDLKQSSCPGLPKCWDYRLEPLYPASLSFLLLARFPCMDVLTVECLSTSQWKDTGLFPGFGDYK</sequence>
<evidence type="ECO:0000313" key="2">
    <source>
        <dbReference type="Ensembl" id="ENSPANP00000047874.1"/>
    </source>
</evidence>
<keyword evidence="1" id="KW-0472">Membrane</keyword>
<reference evidence="2" key="2">
    <citation type="submission" date="2025-08" db="UniProtKB">
        <authorList>
            <consortium name="Ensembl"/>
        </authorList>
    </citation>
    <scope>IDENTIFICATION</scope>
</reference>
<evidence type="ECO:0000256" key="1">
    <source>
        <dbReference type="SAM" id="Phobius"/>
    </source>
</evidence>
<keyword evidence="1" id="KW-1133">Transmembrane helix</keyword>
<dbReference type="Proteomes" id="UP000028761">
    <property type="component" value="Chromosome X"/>
</dbReference>
<name>A0A8I5MYX5_PAPAN</name>
<accession>A0A8I5MYX5</accession>
<keyword evidence="1" id="KW-0812">Transmembrane</keyword>